<dbReference type="FunFam" id="2.70.70.10:FF:000001">
    <property type="entry name" value="PTS system glucose-specific IIA component"/>
    <property type="match status" value="1"/>
</dbReference>
<dbReference type="GO" id="GO:0016301">
    <property type="term" value="F:kinase activity"/>
    <property type="evidence" value="ECO:0007669"/>
    <property type="project" value="UniProtKB-KW"/>
</dbReference>
<dbReference type="PANTHER" id="PTHR45008:SF1">
    <property type="entry name" value="PTS SYSTEM GLUCOSE-SPECIFIC EIIA COMPONENT"/>
    <property type="match status" value="1"/>
</dbReference>
<reference evidence="8 11" key="2">
    <citation type="journal article" date="2024" name="Int. J. Syst. Evol. Microbiol.">
        <title>Lacrimispora brassicae sp. nov. isolated from fermented cabbage, and proposal of Clostridium indicum Gundawar et al. 2019 and Clostridium methoxybenzovorans Mechichi et al. 1999 as heterotypic synonyms of Lacrimispora amygdalina (Parshina et al. 2003) Haas and Blanchard 2020 and Lacrimispora indolis (McClung and McCoy 1957) Haas and Blanchard 2020, respectively.</title>
        <authorList>
            <person name="Kobayashi H."/>
            <person name="Tanizawa Y."/>
            <person name="Sakamoto M."/>
            <person name="Ohkuma M."/>
            <person name="Tohno M."/>
        </authorList>
    </citation>
    <scope>NUCLEOTIDE SEQUENCE [LARGE SCALE GENOMIC DNA]</scope>
    <source>
        <strain evidence="8 11">DSM 12857</strain>
    </source>
</reference>
<evidence type="ECO:0000313" key="9">
    <source>
        <dbReference type="EMBL" id="RFZ77135.1"/>
    </source>
</evidence>
<dbReference type="GO" id="GO:0009401">
    <property type="term" value="P:phosphoenolpyruvate-dependent sugar phosphotransferase system"/>
    <property type="evidence" value="ECO:0007669"/>
    <property type="project" value="UniProtKB-KW"/>
</dbReference>
<dbReference type="OrthoDB" id="92465at2"/>
<reference evidence="9 10" key="1">
    <citation type="submission" date="2018-07" db="EMBL/GenBank/DDBJ databases">
        <title>New species, Clostridium PI-S10-A1B.</title>
        <authorList>
            <person name="Krishna G."/>
            <person name="Summeta K."/>
            <person name="Shikha S."/>
            <person name="Prabhu P.B."/>
            <person name="Suresh K."/>
        </authorList>
    </citation>
    <scope>NUCLEOTIDE SEQUENCE [LARGE SCALE GENOMIC DNA]</scope>
    <source>
        <strain evidence="9 10">PI-S10-A1B</strain>
    </source>
</reference>
<comment type="caution">
    <text evidence="9">The sequence shown here is derived from an EMBL/GenBank/DDBJ whole genome shotgun (WGS) entry which is preliminary data.</text>
</comment>
<dbReference type="InterPro" id="IPR050890">
    <property type="entry name" value="PTS_EIIA_component"/>
</dbReference>
<dbReference type="EMBL" id="BRPJ01000029">
    <property type="protein sequence ID" value="GLB29518.1"/>
    <property type="molecule type" value="Genomic_DNA"/>
</dbReference>
<evidence type="ECO:0000256" key="6">
    <source>
        <dbReference type="ARBA" id="ARBA00022777"/>
    </source>
</evidence>
<dbReference type="InterPro" id="IPR011055">
    <property type="entry name" value="Dup_hybrid_motif"/>
</dbReference>
<evidence type="ECO:0000313" key="8">
    <source>
        <dbReference type="EMBL" id="GLB29518.1"/>
    </source>
</evidence>
<keyword evidence="11" id="KW-1185">Reference proteome</keyword>
<keyword evidence="5" id="KW-0598">Phosphotransferase system</keyword>
<dbReference type="EMBL" id="QOHO01000067">
    <property type="protein sequence ID" value="RFZ77135.1"/>
    <property type="molecule type" value="Genomic_DNA"/>
</dbReference>
<evidence type="ECO:0000256" key="5">
    <source>
        <dbReference type="ARBA" id="ARBA00022683"/>
    </source>
</evidence>
<dbReference type="AlphaFoldDB" id="A0A3E2N807"/>
<dbReference type="SUPFAM" id="SSF51261">
    <property type="entry name" value="Duplicated hybrid motif"/>
    <property type="match status" value="1"/>
</dbReference>
<evidence type="ECO:0000256" key="2">
    <source>
        <dbReference type="ARBA" id="ARBA00022448"/>
    </source>
</evidence>
<dbReference type="RefSeq" id="WP_117418770.1">
    <property type="nucleotide sequence ID" value="NZ_BRPJ01000029.1"/>
</dbReference>
<dbReference type="InterPro" id="IPR001127">
    <property type="entry name" value="PTS_EIIA_1_perm"/>
</dbReference>
<dbReference type="Proteomes" id="UP000260680">
    <property type="component" value="Unassembled WGS sequence"/>
</dbReference>
<dbReference type="PANTHER" id="PTHR45008">
    <property type="entry name" value="PTS SYSTEM GLUCOSE-SPECIFIC EIIA COMPONENT"/>
    <property type="match status" value="1"/>
</dbReference>
<gene>
    <name evidence="9" type="ORF">DS742_20205</name>
    <name evidence="8" type="ORF">LAD12857_14410</name>
</gene>
<keyword evidence="3 9" id="KW-0762">Sugar transport</keyword>
<dbReference type="NCBIfam" id="TIGR00830">
    <property type="entry name" value="PTBA"/>
    <property type="match status" value="1"/>
</dbReference>
<sequence>MFEALKKHLKRGGVKREEILAPVEGMAVPLSEVKDPAFSEEILGKGMAIIPSKGRIVAPVNGVLSVMFETMHAVSITADNGAEVMIHVGLDTVTLKGEGYRSFKKQGDAVKAGELLLEFELEEIKRKGYDLITPVIILNTGEFPDMECHVGKKVKELEPIIELQVVK</sequence>
<name>A0A3E2N807_9FIRM</name>
<evidence type="ECO:0000259" key="7">
    <source>
        <dbReference type="PROSITE" id="PS51093"/>
    </source>
</evidence>
<dbReference type="Gene3D" id="2.70.70.10">
    <property type="entry name" value="Glucose Permease (Domain IIA)"/>
    <property type="match status" value="1"/>
</dbReference>
<accession>A0A3E2N807</accession>
<keyword evidence="2" id="KW-0813">Transport</keyword>
<dbReference type="Proteomes" id="UP001419084">
    <property type="component" value="Unassembled WGS sequence"/>
</dbReference>
<evidence type="ECO:0000256" key="4">
    <source>
        <dbReference type="ARBA" id="ARBA00022679"/>
    </source>
</evidence>
<protein>
    <submittedName>
        <fullName evidence="9">PTS glucose transporter subunit IIA</fullName>
    </submittedName>
</protein>
<keyword evidence="4" id="KW-0808">Transferase</keyword>
<dbReference type="Pfam" id="PF00358">
    <property type="entry name" value="PTS_EIIA_1"/>
    <property type="match status" value="1"/>
</dbReference>
<organism evidence="9 10">
    <name type="scientific">Lacrimispora amygdalina</name>
    <dbReference type="NCBI Taxonomy" id="253257"/>
    <lineage>
        <taxon>Bacteria</taxon>
        <taxon>Bacillati</taxon>
        <taxon>Bacillota</taxon>
        <taxon>Clostridia</taxon>
        <taxon>Lachnospirales</taxon>
        <taxon>Lachnospiraceae</taxon>
        <taxon>Lacrimispora</taxon>
    </lineage>
</organism>
<dbReference type="PROSITE" id="PS51093">
    <property type="entry name" value="PTS_EIIA_TYPE_1"/>
    <property type="match status" value="1"/>
</dbReference>
<proteinExistence type="predicted"/>
<evidence type="ECO:0000313" key="10">
    <source>
        <dbReference type="Proteomes" id="UP000260680"/>
    </source>
</evidence>
<dbReference type="PROSITE" id="PS00371">
    <property type="entry name" value="PTS_EIIA_TYPE_1_HIS"/>
    <property type="match status" value="1"/>
</dbReference>
<evidence type="ECO:0000313" key="11">
    <source>
        <dbReference type="Proteomes" id="UP001419084"/>
    </source>
</evidence>
<evidence type="ECO:0000256" key="3">
    <source>
        <dbReference type="ARBA" id="ARBA00022597"/>
    </source>
</evidence>
<feature type="domain" description="PTS EIIA type-1" evidence="7">
    <location>
        <begin position="35"/>
        <end position="139"/>
    </location>
</feature>
<dbReference type="GO" id="GO:0005737">
    <property type="term" value="C:cytoplasm"/>
    <property type="evidence" value="ECO:0007669"/>
    <property type="project" value="UniProtKB-SubCell"/>
</dbReference>
<comment type="subcellular location">
    <subcellularLocation>
        <location evidence="1">Cytoplasm</location>
    </subcellularLocation>
</comment>
<evidence type="ECO:0000256" key="1">
    <source>
        <dbReference type="ARBA" id="ARBA00004496"/>
    </source>
</evidence>
<keyword evidence="6" id="KW-0418">Kinase</keyword>